<dbReference type="SUPFAM" id="SSF89796">
    <property type="entry name" value="CoA-transferase family III (CaiB/BaiF)"/>
    <property type="match status" value="1"/>
</dbReference>
<reference evidence="1 2" key="1">
    <citation type="submission" date="2024-09" db="EMBL/GenBank/DDBJ databases">
        <authorList>
            <person name="Sun Q."/>
            <person name="Mori K."/>
        </authorList>
    </citation>
    <scope>NUCLEOTIDE SEQUENCE [LARGE SCALE GENOMIC DNA]</scope>
    <source>
        <strain evidence="1 2">JCM 1342</strain>
    </source>
</reference>
<dbReference type="InterPro" id="IPR050509">
    <property type="entry name" value="CoA-transferase_III"/>
</dbReference>
<keyword evidence="2" id="KW-1185">Reference proteome</keyword>
<dbReference type="PANTHER" id="PTHR48228:SF5">
    <property type="entry name" value="ALPHA-METHYLACYL-COA RACEMASE"/>
    <property type="match status" value="1"/>
</dbReference>
<organism evidence="1 2">
    <name type="scientific">Microbacterium terregens</name>
    <dbReference type="NCBI Taxonomy" id="69363"/>
    <lineage>
        <taxon>Bacteria</taxon>
        <taxon>Bacillati</taxon>
        <taxon>Actinomycetota</taxon>
        <taxon>Actinomycetes</taxon>
        <taxon>Micrococcales</taxon>
        <taxon>Microbacteriaceae</taxon>
        <taxon>Microbacterium</taxon>
    </lineage>
</organism>
<dbReference type="EMBL" id="JBHMBE010000001">
    <property type="protein sequence ID" value="MFB9644173.1"/>
    <property type="molecule type" value="Genomic_DNA"/>
</dbReference>
<accession>A0ABV5SUZ7</accession>
<dbReference type="RefSeq" id="WP_344710381.1">
    <property type="nucleotide sequence ID" value="NZ_BAAAWH010000001.1"/>
</dbReference>
<name>A0ABV5SUZ7_9MICO</name>
<dbReference type="Gene3D" id="3.30.1540.10">
    <property type="entry name" value="formyl-coa transferase, domain 3"/>
    <property type="match status" value="1"/>
</dbReference>
<dbReference type="InterPro" id="IPR023606">
    <property type="entry name" value="CoA-Trfase_III_dom_1_sf"/>
</dbReference>
<comment type="caution">
    <text evidence="1">The sequence shown here is derived from an EMBL/GenBank/DDBJ whole genome shotgun (WGS) entry which is preliminary data.</text>
</comment>
<evidence type="ECO:0000313" key="2">
    <source>
        <dbReference type="Proteomes" id="UP001589611"/>
    </source>
</evidence>
<keyword evidence="1" id="KW-0808">Transferase</keyword>
<sequence>MRSLAIDLRHPHGHALFRRLVMASDVVIDNFRSGVLGRLRIDHGALLAMNPHVSSVSITGFGTSGPMQHEPGFDPVLGAMSGMMFAQGGSDDPVMHTVAINDVTAGIMAALGSCLAVYARRTGAAAGQQASTSLAAASAFAQMGELVRYASRPPARVGSADHLGATPLSRSYQASDGWVRIHAEDEAAQTLVRAGVVGSADSAVLGANLETLFAASTCREICEIVREHGIVAVVARSMSEATSDDGALAVDLFHPMSKADGGRMMVPGRLAHFSRTPQTAVLGPPGLGEYSRGVLGGFGVDNAEIDELVRDGVVVEGSPMRIVGMPGYR</sequence>
<protein>
    <submittedName>
        <fullName evidence="1">CoA transferase</fullName>
    </submittedName>
</protein>
<dbReference type="Pfam" id="PF02515">
    <property type="entry name" value="CoA_transf_3"/>
    <property type="match status" value="1"/>
</dbReference>
<dbReference type="InterPro" id="IPR044855">
    <property type="entry name" value="CoA-Trfase_III_dom3_sf"/>
</dbReference>
<gene>
    <name evidence="1" type="ORF">ACFFPJ_00010</name>
</gene>
<dbReference type="Proteomes" id="UP001589611">
    <property type="component" value="Unassembled WGS sequence"/>
</dbReference>
<dbReference type="PANTHER" id="PTHR48228">
    <property type="entry name" value="SUCCINYL-COA--D-CITRAMALATE COA-TRANSFERASE"/>
    <property type="match status" value="1"/>
</dbReference>
<dbReference type="GO" id="GO:0016740">
    <property type="term" value="F:transferase activity"/>
    <property type="evidence" value="ECO:0007669"/>
    <property type="project" value="UniProtKB-KW"/>
</dbReference>
<dbReference type="Gene3D" id="3.40.50.10540">
    <property type="entry name" value="Crotonobetainyl-coa:carnitine coa-transferase, domain 1"/>
    <property type="match status" value="1"/>
</dbReference>
<dbReference type="InterPro" id="IPR003673">
    <property type="entry name" value="CoA-Trfase_fam_III"/>
</dbReference>
<evidence type="ECO:0000313" key="1">
    <source>
        <dbReference type="EMBL" id="MFB9644173.1"/>
    </source>
</evidence>
<proteinExistence type="predicted"/>